<dbReference type="GO" id="GO:0046854">
    <property type="term" value="P:phosphatidylinositol phosphate biosynthetic process"/>
    <property type="evidence" value="ECO:0007669"/>
    <property type="project" value="InterPro"/>
</dbReference>
<accession>A0A915L3U6</accession>
<dbReference type="Proteomes" id="UP000887565">
    <property type="component" value="Unplaced"/>
</dbReference>
<evidence type="ECO:0000256" key="1">
    <source>
        <dbReference type="ARBA" id="ARBA00006209"/>
    </source>
</evidence>
<evidence type="ECO:0000256" key="3">
    <source>
        <dbReference type="ARBA" id="ARBA00022777"/>
    </source>
</evidence>
<dbReference type="InterPro" id="IPR011009">
    <property type="entry name" value="Kinase-like_dom_sf"/>
</dbReference>
<organism evidence="4 5">
    <name type="scientific">Romanomermis culicivorax</name>
    <name type="common">Nematode worm</name>
    <dbReference type="NCBI Taxonomy" id="13658"/>
    <lineage>
        <taxon>Eukaryota</taxon>
        <taxon>Metazoa</taxon>
        <taxon>Ecdysozoa</taxon>
        <taxon>Nematoda</taxon>
        <taxon>Enoplea</taxon>
        <taxon>Dorylaimia</taxon>
        <taxon>Mermithida</taxon>
        <taxon>Mermithoidea</taxon>
        <taxon>Mermithidae</taxon>
        <taxon>Romanomermis</taxon>
    </lineage>
</organism>
<dbReference type="Gene3D" id="1.10.1070.11">
    <property type="entry name" value="Phosphatidylinositol 3-/4-kinase, catalytic domain"/>
    <property type="match status" value="1"/>
</dbReference>
<evidence type="ECO:0000313" key="4">
    <source>
        <dbReference type="Proteomes" id="UP000887565"/>
    </source>
</evidence>
<dbReference type="PANTHER" id="PTHR10048">
    <property type="entry name" value="PHOSPHATIDYLINOSITOL KINASE"/>
    <property type="match status" value="1"/>
</dbReference>
<keyword evidence="4" id="KW-1185">Reference proteome</keyword>
<proteinExistence type="inferred from homology"/>
<dbReference type="InterPro" id="IPR015433">
    <property type="entry name" value="PI3/4_kinase"/>
</dbReference>
<reference evidence="5" key="1">
    <citation type="submission" date="2022-11" db="UniProtKB">
        <authorList>
            <consortium name="WormBaseParasite"/>
        </authorList>
    </citation>
    <scope>IDENTIFICATION</scope>
</reference>
<dbReference type="GO" id="GO:0048015">
    <property type="term" value="P:phosphatidylinositol-mediated signaling"/>
    <property type="evidence" value="ECO:0007669"/>
    <property type="project" value="TreeGrafter"/>
</dbReference>
<dbReference type="AlphaFoldDB" id="A0A915L3U6"/>
<evidence type="ECO:0000313" key="5">
    <source>
        <dbReference type="WBParaSite" id="nRc.2.0.1.t45749-RA"/>
    </source>
</evidence>
<dbReference type="GO" id="GO:0005886">
    <property type="term" value="C:plasma membrane"/>
    <property type="evidence" value="ECO:0007669"/>
    <property type="project" value="TreeGrafter"/>
</dbReference>
<protein>
    <submittedName>
        <fullName evidence="5">Uncharacterized protein</fullName>
    </submittedName>
</protein>
<dbReference type="SUPFAM" id="SSF56112">
    <property type="entry name" value="Protein kinase-like (PK-like)"/>
    <property type="match status" value="1"/>
</dbReference>
<keyword evidence="2" id="KW-0808">Transferase</keyword>
<comment type="similarity">
    <text evidence="1">Belongs to the PI3/PI4-kinase family. Type III PI4K subfamily.</text>
</comment>
<dbReference type="PANTHER" id="PTHR10048:SF15">
    <property type="entry name" value="PHOSPHATIDYLINOSITOL 4-KINASE ALPHA"/>
    <property type="match status" value="1"/>
</dbReference>
<dbReference type="GO" id="GO:0005737">
    <property type="term" value="C:cytoplasm"/>
    <property type="evidence" value="ECO:0007669"/>
    <property type="project" value="TreeGrafter"/>
</dbReference>
<dbReference type="InterPro" id="IPR036940">
    <property type="entry name" value="PI3/4_kinase_cat_sf"/>
</dbReference>
<dbReference type="GO" id="GO:0004430">
    <property type="term" value="F:1-phosphatidylinositol 4-kinase activity"/>
    <property type="evidence" value="ECO:0007669"/>
    <property type="project" value="TreeGrafter"/>
</dbReference>
<evidence type="ECO:0000256" key="2">
    <source>
        <dbReference type="ARBA" id="ARBA00022679"/>
    </source>
</evidence>
<sequence length="62" mass="7469">MLDTGLPCFRGRTIQLLRDRFSPQKSEKEAAQYMLQTINNCFLNLRAKMYDRIQWLQNEIPY</sequence>
<name>A0A915L3U6_ROMCU</name>
<dbReference type="WBParaSite" id="nRc.2.0.1.t45749-RA">
    <property type="protein sequence ID" value="nRc.2.0.1.t45749-RA"/>
    <property type="gene ID" value="nRc.2.0.1.g45749"/>
</dbReference>
<keyword evidence="3" id="KW-0418">Kinase</keyword>